<dbReference type="Proteomes" id="UP001355298">
    <property type="component" value="Unassembled WGS sequence"/>
</dbReference>
<dbReference type="GO" id="GO:0016746">
    <property type="term" value="F:acyltransferase activity"/>
    <property type="evidence" value="ECO:0007669"/>
    <property type="project" value="UniProtKB-KW"/>
</dbReference>
<keyword evidence="1" id="KW-0472">Membrane</keyword>
<organism evidence="3 4">
    <name type="scientific">Flagellimonas halotolerans</name>
    <dbReference type="NCBI Taxonomy" id="3112164"/>
    <lineage>
        <taxon>Bacteria</taxon>
        <taxon>Pseudomonadati</taxon>
        <taxon>Bacteroidota</taxon>
        <taxon>Flavobacteriia</taxon>
        <taxon>Flavobacteriales</taxon>
        <taxon>Flavobacteriaceae</taxon>
        <taxon>Flagellimonas</taxon>
    </lineage>
</organism>
<dbReference type="RefSeq" id="WP_326407873.1">
    <property type="nucleotide sequence ID" value="NZ_JAYMGW010000018.1"/>
</dbReference>
<evidence type="ECO:0000313" key="4">
    <source>
        <dbReference type="Proteomes" id="UP001355298"/>
    </source>
</evidence>
<gene>
    <name evidence="3" type="ORF">VOP03_15385</name>
</gene>
<accession>A0ABU6IUC1</accession>
<comment type="caution">
    <text evidence="3">The sequence shown here is derived from an EMBL/GenBank/DDBJ whole genome shotgun (WGS) entry which is preliminary data.</text>
</comment>
<proteinExistence type="predicted"/>
<evidence type="ECO:0000259" key="2">
    <source>
        <dbReference type="Pfam" id="PF13480"/>
    </source>
</evidence>
<keyword evidence="4" id="KW-1185">Reference proteome</keyword>
<evidence type="ECO:0000313" key="3">
    <source>
        <dbReference type="EMBL" id="MEC4266738.1"/>
    </source>
</evidence>
<feature type="transmembrane region" description="Helical" evidence="1">
    <location>
        <begin position="274"/>
        <end position="294"/>
    </location>
</feature>
<dbReference type="EC" id="2.3.1.-" evidence="3"/>
<keyword evidence="3" id="KW-0808">Transferase</keyword>
<dbReference type="Pfam" id="PF13480">
    <property type="entry name" value="Acetyltransf_6"/>
    <property type="match status" value="1"/>
</dbReference>
<dbReference type="InterPro" id="IPR038740">
    <property type="entry name" value="BioF2-like_GNAT_dom"/>
</dbReference>
<feature type="domain" description="BioF2-like acetyltransferase" evidence="2">
    <location>
        <begin position="102"/>
        <end position="248"/>
    </location>
</feature>
<name>A0ABU6IUC1_9FLAO</name>
<dbReference type="EMBL" id="JAYMGW010000018">
    <property type="protein sequence ID" value="MEC4266738.1"/>
    <property type="molecule type" value="Genomic_DNA"/>
</dbReference>
<keyword evidence="3" id="KW-0012">Acyltransferase</keyword>
<reference evidence="3 4" key="1">
    <citation type="submission" date="2024-01" db="EMBL/GenBank/DDBJ databases">
        <title>The strains designed SYSU M86414 and SYSU M84420 isolated from the marine sediment in San Sha City (Hainan Province, China).</title>
        <authorList>
            <person name="Guo D."/>
        </authorList>
    </citation>
    <scope>NUCLEOTIDE SEQUENCE [LARGE SCALE GENOMIC DNA]</scope>
    <source>
        <strain evidence="3 4">SYSU M84420</strain>
    </source>
</reference>
<protein>
    <submittedName>
        <fullName evidence="3">GNAT family N-acetyltransferase</fullName>
        <ecNumber evidence="3">2.3.1.-</ecNumber>
    </submittedName>
</protein>
<evidence type="ECO:0000256" key="1">
    <source>
        <dbReference type="SAM" id="Phobius"/>
    </source>
</evidence>
<keyword evidence="1" id="KW-1133">Transmembrane helix</keyword>
<dbReference type="Gene3D" id="3.40.630.30">
    <property type="match status" value="1"/>
</dbReference>
<dbReference type="InterPro" id="IPR016181">
    <property type="entry name" value="Acyl_CoA_acyltransferase"/>
</dbReference>
<sequence length="318" mass="38246">MGIPKIKSHSFYFDFFEKGRVPEFYDKIDGIPKVYFQNNNSLENQKKHVHVVNCIPPFLLNNEGNFKDSYLSFTKTYRLGYAMYLSEFTSSREYLRVQLGKKKFKNLRQDYQRLQRDHNVYSKIFYGKIDKKTYSLLFEKLEEFIKNRFDKLDKNHFALTKWSFYKKTVFEKIKERKASFLVLYKNSIPIGISLSYHYGNIMFAAVASFDNHYHKYSLGKQMFAKQLEWCFENNVQLLDTGWGEFDYKIKFSNAVYKYHTQTLYYKYNLANKTIAFFISWALMLKNMASILVYLKFKSPKTYFKDRLSKLDEFQVIHP</sequence>
<dbReference type="SUPFAM" id="SSF55729">
    <property type="entry name" value="Acyl-CoA N-acyltransferases (Nat)"/>
    <property type="match status" value="1"/>
</dbReference>
<keyword evidence="1" id="KW-0812">Transmembrane</keyword>